<feature type="transmembrane region" description="Helical" evidence="7">
    <location>
        <begin position="171"/>
        <end position="193"/>
    </location>
</feature>
<reference evidence="9 10" key="1">
    <citation type="submission" date="2019-04" db="EMBL/GenBank/DDBJ databases">
        <title>Comparative genomics and transcriptomics to analyze fruiting body development in filamentous ascomycetes.</title>
        <authorList>
            <consortium name="DOE Joint Genome Institute"/>
            <person name="Lutkenhaus R."/>
            <person name="Traeger S."/>
            <person name="Breuer J."/>
            <person name="Kuo A."/>
            <person name="Lipzen A."/>
            <person name="Pangilinan J."/>
            <person name="Dilworth D."/>
            <person name="Sandor L."/>
            <person name="Poggeler S."/>
            <person name="Barry K."/>
            <person name="Grigoriev I.V."/>
            <person name="Nowrousian M."/>
        </authorList>
    </citation>
    <scope>NUCLEOTIDE SEQUENCE [LARGE SCALE GENOMIC DNA]</scope>
    <source>
        <strain evidence="9 10">CBS 389.68</strain>
    </source>
</reference>
<gene>
    <name evidence="9" type="ORF">EX30DRAFT_395233</name>
</gene>
<dbReference type="PANTHER" id="PTHR33048">
    <property type="entry name" value="PTH11-LIKE INTEGRAL MEMBRANE PROTEIN (AFU_ORTHOLOGUE AFUA_5G11245)"/>
    <property type="match status" value="1"/>
</dbReference>
<feature type="region of interest" description="Disordered" evidence="6">
    <location>
        <begin position="323"/>
        <end position="363"/>
    </location>
</feature>
<feature type="compositionally biased region" description="Basic residues" evidence="6">
    <location>
        <begin position="323"/>
        <end position="334"/>
    </location>
</feature>
<proteinExistence type="inferred from homology"/>
<dbReference type="OrthoDB" id="5429740at2759"/>
<evidence type="ECO:0000256" key="3">
    <source>
        <dbReference type="ARBA" id="ARBA00022989"/>
    </source>
</evidence>
<protein>
    <recommendedName>
        <fullName evidence="8">Rhodopsin domain-containing protein</fullName>
    </recommendedName>
</protein>
<evidence type="ECO:0000313" key="10">
    <source>
        <dbReference type="Proteomes" id="UP000298138"/>
    </source>
</evidence>
<feature type="transmembrane region" description="Helical" evidence="7">
    <location>
        <begin position="221"/>
        <end position="243"/>
    </location>
</feature>
<keyword evidence="10" id="KW-1185">Reference proteome</keyword>
<keyword evidence="3 7" id="KW-1133">Transmembrane helix</keyword>
<evidence type="ECO:0000256" key="1">
    <source>
        <dbReference type="ARBA" id="ARBA00004141"/>
    </source>
</evidence>
<feature type="region of interest" description="Disordered" evidence="6">
    <location>
        <begin position="404"/>
        <end position="426"/>
    </location>
</feature>
<dbReference type="InParanoid" id="A0A4S2MZ17"/>
<feature type="compositionally biased region" description="Basic and acidic residues" evidence="6">
    <location>
        <begin position="406"/>
        <end position="425"/>
    </location>
</feature>
<evidence type="ECO:0000256" key="4">
    <source>
        <dbReference type="ARBA" id="ARBA00023136"/>
    </source>
</evidence>
<evidence type="ECO:0000256" key="2">
    <source>
        <dbReference type="ARBA" id="ARBA00022692"/>
    </source>
</evidence>
<feature type="transmembrane region" description="Helical" evidence="7">
    <location>
        <begin position="130"/>
        <end position="150"/>
    </location>
</feature>
<dbReference type="AlphaFoldDB" id="A0A4S2MZ17"/>
<evidence type="ECO:0000256" key="7">
    <source>
        <dbReference type="SAM" id="Phobius"/>
    </source>
</evidence>
<evidence type="ECO:0000313" key="9">
    <source>
        <dbReference type="EMBL" id="TGZ81843.1"/>
    </source>
</evidence>
<dbReference type="STRING" id="341454.A0A4S2MZ17"/>
<feature type="compositionally biased region" description="Low complexity" evidence="6">
    <location>
        <begin position="350"/>
        <end position="361"/>
    </location>
</feature>
<feature type="transmembrane region" description="Helical" evidence="7">
    <location>
        <begin position="255"/>
        <end position="280"/>
    </location>
</feature>
<evidence type="ECO:0000256" key="6">
    <source>
        <dbReference type="SAM" id="MobiDB-lite"/>
    </source>
</evidence>
<accession>A0A4S2MZ17</accession>
<dbReference type="InterPro" id="IPR049326">
    <property type="entry name" value="Rhodopsin_dom_fungi"/>
</dbReference>
<keyword evidence="4 7" id="KW-0472">Membrane</keyword>
<comment type="similarity">
    <text evidence="5">Belongs to the SAT4 family.</text>
</comment>
<dbReference type="GO" id="GO:0016020">
    <property type="term" value="C:membrane"/>
    <property type="evidence" value="ECO:0007669"/>
    <property type="project" value="UniProtKB-SubCell"/>
</dbReference>
<evidence type="ECO:0000256" key="5">
    <source>
        <dbReference type="ARBA" id="ARBA00038359"/>
    </source>
</evidence>
<comment type="subcellular location">
    <subcellularLocation>
        <location evidence="1">Membrane</location>
        <topology evidence="1">Multi-pass membrane protein</topology>
    </subcellularLocation>
</comment>
<sequence length="443" mass="48793">MADFAIYKSINVVESLNLLRALEEVSQKNGITETLDGGFIPPNARYEDYVHPDRGPALFITSIVLTAVALLVVLTRLWTRAKVVGGLGRDDVVMGVAVCFIIGSTVMQCYGVKESGIGRHYYDSSLSQLILLLKIAYAMPIIYSAGISLIKISILLFYKRLFPSNARMQKVCDWFIIFQIVFTIGACIGFALICKPIEGWWRLDIRAEACPTFVATMRIYVGLRIVTVICDIAVVCLPMKMLWGLKIPRQKKAGLAVLFSLGFLACGVSIARLCLLPNLLLNLDVGWNIVPIAVLDHIEQCIGIITASVPALAALMSHYRKQTRKSQLPPHRHGQLYSSPATSKSRRSSHSSPPSSSSEASFIKQPRDLESGLPKEQQDFLAFSYDPAKHGPADVTKSFACAYSGEEGKQESEKDEVVAERRARMPMDMIAATTTVTVTSSRL</sequence>
<keyword evidence="2 7" id="KW-0812">Transmembrane</keyword>
<dbReference type="Proteomes" id="UP000298138">
    <property type="component" value="Unassembled WGS sequence"/>
</dbReference>
<dbReference type="PANTHER" id="PTHR33048:SF47">
    <property type="entry name" value="INTEGRAL MEMBRANE PROTEIN-RELATED"/>
    <property type="match status" value="1"/>
</dbReference>
<name>A0A4S2MZ17_9PEZI</name>
<dbReference type="EMBL" id="ML220117">
    <property type="protein sequence ID" value="TGZ81843.1"/>
    <property type="molecule type" value="Genomic_DNA"/>
</dbReference>
<feature type="transmembrane region" description="Helical" evidence="7">
    <location>
        <begin position="57"/>
        <end position="79"/>
    </location>
</feature>
<evidence type="ECO:0000259" key="8">
    <source>
        <dbReference type="Pfam" id="PF20684"/>
    </source>
</evidence>
<dbReference type="InterPro" id="IPR052337">
    <property type="entry name" value="SAT4-like"/>
</dbReference>
<feature type="domain" description="Rhodopsin" evidence="8">
    <location>
        <begin position="76"/>
        <end position="317"/>
    </location>
</feature>
<feature type="transmembrane region" description="Helical" evidence="7">
    <location>
        <begin position="91"/>
        <end position="110"/>
    </location>
</feature>
<organism evidence="9 10">
    <name type="scientific">Ascodesmis nigricans</name>
    <dbReference type="NCBI Taxonomy" id="341454"/>
    <lineage>
        <taxon>Eukaryota</taxon>
        <taxon>Fungi</taxon>
        <taxon>Dikarya</taxon>
        <taxon>Ascomycota</taxon>
        <taxon>Pezizomycotina</taxon>
        <taxon>Pezizomycetes</taxon>
        <taxon>Pezizales</taxon>
        <taxon>Ascodesmidaceae</taxon>
        <taxon>Ascodesmis</taxon>
    </lineage>
</organism>
<dbReference type="Pfam" id="PF20684">
    <property type="entry name" value="Fung_rhodopsin"/>
    <property type="match status" value="1"/>
</dbReference>